<feature type="transmembrane region" description="Helical" evidence="16">
    <location>
        <begin position="154"/>
        <end position="176"/>
    </location>
</feature>
<feature type="domain" description="PAS" evidence="19">
    <location>
        <begin position="270"/>
        <end position="340"/>
    </location>
</feature>
<dbReference type="InterPro" id="IPR000700">
    <property type="entry name" value="PAS-assoc_C"/>
</dbReference>
<sequence length="1121" mass="125398">MFNPDNFFITSAPKQTLIVGSYDFFLVVLSIILATTAAFVALHFASMAKLIKNNRHRHIAIITGTIIFAGGVWSMHFVGMLAYEMSEQTTYNIPLTLISILPSLLSSYITLRMLINPSMTLWQLIMSSFSVGAGIGMMHYVGMEAMEMDAELRYVPSWFAASIIVAVVLAFIALSARHYLSIVWKQHSVHLINIISAVVMGLAISGMHYTGMAGARYLMSDNTLMTHRITEDHVQLSYIITSITLLLIALAITIASQLRYRQLLTEKTISELRLKTTLETAVDGIITIDQNGIIQDFNSSASTIFGWKNTEVIGKSFLVLVPDEAKNEYQEYLFNFLKTGQTQLTGQAREVFAKHKDGHSFPIRLGVGRVEVEDIGSLFVGFATDISQRWEIEEKLRKSEEQYSSLIRNIPGASFRCLLDEHWSVIFVSDAIFDMTGWAAEDFYKQRIHLSELIHHDDVDLTNDAVQSALESKTSYSVEFRWKHRDGHYIWVFEKGSIIYENDQPVWIDGLILDITHRIEMEDDLRQAKERAELSAESKARFMANMSHEIRTPMNAIIGFSDLLLDAKDISGNNKKHLQTISQSARSLLHLLNDILDSAKLEKNKLELEESTFDLTRLIDSVISTLWLQAKNKNLYLNCSIPDDIHTSYLGDENRIRQVLYNIIGNAVKFTENGGVTVSVHPLNESTLRFTVEDTGIGMDETTLNTIFEPFSQADASMSRRFGGTGLGTTISKQLVDLMGGELSASSEAGVGSTFFFDLPLQKTDDIINATVANQALSIPPKKVLIADDISQNLTLLSLLLERQNHTVINSVNGEDAFHKFIIEKPDIVLMDLQMPVMDGFTATKKIREYESAHQLETTPVVALTASVLSEDRLQATNAGMNGFSHKPIDIQLLTAEMARVLGIEPHFITTAPEVLGIDEHTFTQINIDKALTLWGSYPVYLAELARFIKAYSDISKQLSELNETSNYSELKKLAHKLKGVSGNLGLLKIHQSTSLIENKSNNEHKVEVAIEIAKLDNAFSTLSKEEKWIKASLADSNSEATVTSQVLLANDRILTIVDELIELSEHGELNEERVDELVNGVEADLHRLALDVKQSVLDFDFLVAQQHLNAIKQHITNTTL</sequence>
<keyword evidence="12" id="KW-0902">Two-component regulatory system</keyword>
<evidence type="ECO:0000256" key="14">
    <source>
        <dbReference type="PROSITE-ProRule" id="PRU00110"/>
    </source>
</evidence>
<dbReference type="Proteomes" id="UP001501476">
    <property type="component" value="Unassembled WGS sequence"/>
</dbReference>
<proteinExistence type="predicted"/>
<evidence type="ECO:0000256" key="1">
    <source>
        <dbReference type="ARBA" id="ARBA00000085"/>
    </source>
</evidence>
<keyword evidence="24" id="KW-1185">Reference proteome</keyword>
<keyword evidence="4" id="KW-1003">Cell membrane</keyword>
<dbReference type="Pfam" id="PF00989">
    <property type="entry name" value="PAS"/>
    <property type="match status" value="1"/>
</dbReference>
<dbReference type="SUPFAM" id="SSF47384">
    <property type="entry name" value="Homodimeric domain of signal transducing histidine kinase"/>
    <property type="match status" value="1"/>
</dbReference>
<dbReference type="InterPro" id="IPR000014">
    <property type="entry name" value="PAS"/>
</dbReference>
<dbReference type="PROSITE" id="PS50110">
    <property type="entry name" value="RESPONSE_REGULATORY"/>
    <property type="match status" value="1"/>
</dbReference>
<feature type="domain" description="PAS" evidence="19">
    <location>
        <begin position="399"/>
        <end position="473"/>
    </location>
</feature>
<keyword evidence="10" id="KW-0547">Nucleotide-binding</keyword>
<evidence type="ECO:0000256" key="10">
    <source>
        <dbReference type="ARBA" id="ARBA00022840"/>
    </source>
</evidence>
<evidence type="ECO:0000256" key="15">
    <source>
        <dbReference type="PROSITE-ProRule" id="PRU00169"/>
    </source>
</evidence>
<evidence type="ECO:0000256" key="16">
    <source>
        <dbReference type="PROSITE-ProRule" id="PRU00244"/>
    </source>
</evidence>
<dbReference type="Gene3D" id="1.20.120.160">
    <property type="entry name" value="HPT domain"/>
    <property type="match status" value="1"/>
</dbReference>
<feature type="domain" description="HPt" evidence="21">
    <location>
        <begin position="937"/>
        <end position="1033"/>
    </location>
</feature>
<keyword evidence="9" id="KW-0418">Kinase</keyword>
<dbReference type="InterPro" id="IPR011006">
    <property type="entry name" value="CheY-like_superfamily"/>
</dbReference>
<dbReference type="Gene3D" id="3.30.450.20">
    <property type="entry name" value="PAS domain"/>
    <property type="match status" value="2"/>
</dbReference>
<evidence type="ECO:0000256" key="7">
    <source>
        <dbReference type="ARBA" id="ARBA00022679"/>
    </source>
</evidence>
<dbReference type="Pfam" id="PF08447">
    <property type="entry name" value="PAS_3"/>
    <property type="match status" value="1"/>
</dbReference>
<feature type="domain" description="PAC" evidence="20">
    <location>
        <begin position="476"/>
        <end position="527"/>
    </location>
</feature>
<evidence type="ECO:0000259" key="19">
    <source>
        <dbReference type="PROSITE" id="PS50112"/>
    </source>
</evidence>
<dbReference type="PROSITE" id="PS50894">
    <property type="entry name" value="HPT"/>
    <property type="match status" value="1"/>
</dbReference>
<evidence type="ECO:0000259" key="21">
    <source>
        <dbReference type="PROSITE" id="PS50894"/>
    </source>
</evidence>
<dbReference type="CDD" id="cd16922">
    <property type="entry name" value="HATPase_EvgS-ArcB-TorS-like"/>
    <property type="match status" value="1"/>
</dbReference>
<dbReference type="PROSITE" id="PS50109">
    <property type="entry name" value="HIS_KIN"/>
    <property type="match status" value="1"/>
</dbReference>
<feature type="transmembrane region" description="Helical" evidence="16">
    <location>
        <begin position="121"/>
        <end position="142"/>
    </location>
</feature>
<accession>A0ABN0U0U0</accession>
<dbReference type="CDD" id="cd00130">
    <property type="entry name" value="PAS"/>
    <property type="match status" value="2"/>
</dbReference>
<evidence type="ECO:0000256" key="4">
    <source>
        <dbReference type="ARBA" id="ARBA00022475"/>
    </source>
</evidence>
<feature type="domain" description="MHYT" evidence="22">
    <location>
        <begin position="22"/>
        <end position="218"/>
    </location>
</feature>
<dbReference type="InterPro" id="IPR013767">
    <property type="entry name" value="PAS_fold"/>
</dbReference>
<dbReference type="Pfam" id="PF03707">
    <property type="entry name" value="MHYT"/>
    <property type="match status" value="3"/>
</dbReference>
<dbReference type="Gene3D" id="3.40.50.2300">
    <property type="match status" value="1"/>
</dbReference>
<dbReference type="InterPro" id="IPR013655">
    <property type="entry name" value="PAS_fold_3"/>
</dbReference>
<evidence type="ECO:0000256" key="5">
    <source>
        <dbReference type="ARBA" id="ARBA00022519"/>
    </source>
</evidence>
<evidence type="ECO:0000313" key="23">
    <source>
        <dbReference type="EMBL" id="GAA0235002.1"/>
    </source>
</evidence>
<dbReference type="Pfam" id="PF00512">
    <property type="entry name" value="HisKA"/>
    <property type="match status" value="1"/>
</dbReference>
<feature type="domain" description="Response regulatory" evidence="18">
    <location>
        <begin position="783"/>
        <end position="902"/>
    </location>
</feature>
<dbReference type="SMART" id="SM00388">
    <property type="entry name" value="HisKA"/>
    <property type="match status" value="1"/>
</dbReference>
<feature type="modified residue" description="Phosphohistidine" evidence="14">
    <location>
        <position position="976"/>
    </location>
</feature>
<gene>
    <name evidence="23" type="ORF">GCM10008964_27960</name>
</gene>
<dbReference type="SUPFAM" id="SSF55785">
    <property type="entry name" value="PYP-like sensor domain (PAS domain)"/>
    <property type="match status" value="2"/>
</dbReference>
<reference evidence="23 24" key="1">
    <citation type="journal article" date="2019" name="Int. J. Syst. Evol. Microbiol.">
        <title>The Global Catalogue of Microorganisms (GCM) 10K type strain sequencing project: providing services to taxonomists for standard genome sequencing and annotation.</title>
        <authorList>
            <consortium name="The Broad Institute Genomics Platform"/>
            <consortium name="The Broad Institute Genome Sequencing Center for Infectious Disease"/>
            <person name="Wu L."/>
            <person name="Ma J."/>
        </authorList>
    </citation>
    <scope>NUCLEOTIDE SEQUENCE [LARGE SCALE GENOMIC DNA]</scope>
    <source>
        <strain evidence="23 24">JCM 6886</strain>
    </source>
</reference>
<keyword evidence="10" id="KW-0067">ATP-binding</keyword>
<feature type="domain" description="PAC" evidence="20">
    <location>
        <begin position="347"/>
        <end position="398"/>
    </location>
</feature>
<dbReference type="InterPro" id="IPR004358">
    <property type="entry name" value="Sig_transdc_His_kin-like_C"/>
</dbReference>
<dbReference type="SMART" id="SM00448">
    <property type="entry name" value="REC"/>
    <property type="match status" value="1"/>
</dbReference>
<dbReference type="SUPFAM" id="SSF55874">
    <property type="entry name" value="ATPase domain of HSP90 chaperone/DNA topoisomerase II/histidine kinase"/>
    <property type="match status" value="1"/>
</dbReference>
<dbReference type="PROSITE" id="PS50112">
    <property type="entry name" value="PAS"/>
    <property type="match status" value="2"/>
</dbReference>
<feature type="domain" description="Histidine kinase" evidence="17">
    <location>
        <begin position="545"/>
        <end position="763"/>
    </location>
</feature>
<keyword evidence="5" id="KW-0997">Cell inner membrane</keyword>
<keyword evidence="13 16" id="KW-0472">Membrane</keyword>
<dbReference type="SUPFAM" id="SSF52172">
    <property type="entry name" value="CheY-like"/>
    <property type="match status" value="1"/>
</dbReference>
<keyword evidence="6 15" id="KW-0597">Phosphoprotein</keyword>
<dbReference type="PROSITE" id="PS50113">
    <property type="entry name" value="PAC"/>
    <property type="match status" value="2"/>
</dbReference>
<feature type="transmembrane region" description="Helical" evidence="16">
    <location>
        <begin position="59"/>
        <end position="83"/>
    </location>
</feature>
<dbReference type="Pfam" id="PF01627">
    <property type="entry name" value="Hpt"/>
    <property type="match status" value="1"/>
</dbReference>
<dbReference type="Gene3D" id="3.30.565.10">
    <property type="entry name" value="Histidine kinase-like ATPase, C-terminal domain"/>
    <property type="match status" value="1"/>
</dbReference>
<dbReference type="InterPro" id="IPR036641">
    <property type="entry name" value="HPT_dom_sf"/>
</dbReference>
<dbReference type="PROSITE" id="PS50924">
    <property type="entry name" value="MHYT"/>
    <property type="match status" value="1"/>
</dbReference>
<evidence type="ECO:0000256" key="13">
    <source>
        <dbReference type="ARBA" id="ARBA00023136"/>
    </source>
</evidence>
<evidence type="ECO:0000259" key="18">
    <source>
        <dbReference type="PROSITE" id="PS50110"/>
    </source>
</evidence>
<evidence type="ECO:0000259" key="20">
    <source>
        <dbReference type="PROSITE" id="PS50113"/>
    </source>
</evidence>
<dbReference type="InterPro" id="IPR005467">
    <property type="entry name" value="His_kinase_dom"/>
</dbReference>
<dbReference type="SMART" id="SM00091">
    <property type="entry name" value="PAS"/>
    <property type="match status" value="2"/>
</dbReference>
<evidence type="ECO:0000259" key="17">
    <source>
        <dbReference type="PROSITE" id="PS50109"/>
    </source>
</evidence>
<dbReference type="InterPro" id="IPR035965">
    <property type="entry name" value="PAS-like_dom_sf"/>
</dbReference>
<keyword evidence="8 16" id="KW-0812">Transmembrane</keyword>
<name>A0ABN0U0U0_9GAMM</name>
<evidence type="ECO:0000256" key="8">
    <source>
        <dbReference type="ARBA" id="ARBA00022692"/>
    </source>
</evidence>
<dbReference type="EMBL" id="BAAADG010000018">
    <property type="protein sequence ID" value="GAA0235002.1"/>
    <property type="molecule type" value="Genomic_DNA"/>
</dbReference>
<evidence type="ECO:0000256" key="9">
    <source>
        <dbReference type="ARBA" id="ARBA00022777"/>
    </source>
</evidence>
<dbReference type="InterPro" id="IPR001610">
    <property type="entry name" value="PAC"/>
</dbReference>
<dbReference type="InterPro" id="IPR036097">
    <property type="entry name" value="HisK_dim/P_sf"/>
</dbReference>
<dbReference type="SMART" id="SM00387">
    <property type="entry name" value="HATPase_c"/>
    <property type="match status" value="1"/>
</dbReference>
<dbReference type="EC" id="2.7.13.3" evidence="3"/>
<dbReference type="InterPro" id="IPR008207">
    <property type="entry name" value="Sig_transdc_His_kin_Hpt_dom"/>
</dbReference>
<dbReference type="CDD" id="cd00082">
    <property type="entry name" value="HisKA"/>
    <property type="match status" value="1"/>
</dbReference>
<keyword evidence="7" id="KW-0808">Transferase</keyword>
<evidence type="ECO:0000256" key="2">
    <source>
        <dbReference type="ARBA" id="ARBA00004429"/>
    </source>
</evidence>
<feature type="transmembrane region" description="Helical" evidence="16">
    <location>
        <begin position="236"/>
        <end position="255"/>
    </location>
</feature>
<dbReference type="PANTHER" id="PTHR43047">
    <property type="entry name" value="TWO-COMPONENT HISTIDINE PROTEIN KINASE"/>
    <property type="match status" value="1"/>
</dbReference>
<dbReference type="SMART" id="SM00086">
    <property type="entry name" value="PAC"/>
    <property type="match status" value="2"/>
</dbReference>
<comment type="caution">
    <text evidence="23">The sequence shown here is derived from an EMBL/GenBank/DDBJ whole genome shotgun (WGS) entry which is preliminary data.</text>
</comment>
<dbReference type="NCBIfam" id="TIGR00229">
    <property type="entry name" value="sensory_box"/>
    <property type="match status" value="2"/>
</dbReference>
<protein>
    <recommendedName>
        <fullName evidence="3">histidine kinase</fullName>
        <ecNumber evidence="3">2.7.13.3</ecNumber>
    </recommendedName>
</protein>
<feature type="modified residue" description="4-aspartylphosphate" evidence="15">
    <location>
        <position position="832"/>
    </location>
</feature>
<feature type="transmembrane region" description="Helical" evidence="16">
    <location>
        <begin position="24"/>
        <end position="47"/>
    </location>
</feature>
<dbReference type="PRINTS" id="PR00344">
    <property type="entry name" value="BCTRLSENSOR"/>
</dbReference>
<evidence type="ECO:0000259" key="22">
    <source>
        <dbReference type="PROSITE" id="PS50924"/>
    </source>
</evidence>
<comment type="subcellular location">
    <subcellularLocation>
        <location evidence="2">Cell inner membrane</location>
        <topology evidence="2">Multi-pass membrane protein</topology>
    </subcellularLocation>
</comment>
<dbReference type="Pfam" id="PF02518">
    <property type="entry name" value="HATPase_c"/>
    <property type="match status" value="1"/>
</dbReference>
<dbReference type="CDD" id="cd17546">
    <property type="entry name" value="REC_hyHK_CKI1_RcsC-like"/>
    <property type="match status" value="1"/>
</dbReference>
<dbReference type="InterPro" id="IPR003661">
    <property type="entry name" value="HisK_dim/P_dom"/>
</dbReference>
<comment type="catalytic activity">
    <reaction evidence="1">
        <text>ATP + protein L-histidine = ADP + protein N-phospho-L-histidine.</text>
        <dbReference type="EC" id="2.7.13.3"/>
    </reaction>
</comment>
<dbReference type="InterPro" id="IPR001789">
    <property type="entry name" value="Sig_transdc_resp-reg_receiver"/>
</dbReference>
<dbReference type="Gene3D" id="1.10.287.130">
    <property type="match status" value="1"/>
</dbReference>
<evidence type="ECO:0000256" key="3">
    <source>
        <dbReference type="ARBA" id="ARBA00012438"/>
    </source>
</evidence>
<feature type="transmembrane region" description="Helical" evidence="16">
    <location>
        <begin position="188"/>
        <end position="209"/>
    </location>
</feature>
<dbReference type="InterPro" id="IPR036890">
    <property type="entry name" value="HATPase_C_sf"/>
</dbReference>
<evidence type="ECO:0000256" key="6">
    <source>
        <dbReference type="ARBA" id="ARBA00022553"/>
    </source>
</evidence>
<dbReference type="InterPro" id="IPR005330">
    <property type="entry name" value="MHYT_dom"/>
</dbReference>
<evidence type="ECO:0000313" key="24">
    <source>
        <dbReference type="Proteomes" id="UP001501476"/>
    </source>
</evidence>
<evidence type="ECO:0000256" key="12">
    <source>
        <dbReference type="ARBA" id="ARBA00023012"/>
    </source>
</evidence>
<dbReference type="Pfam" id="PF00072">
    <property type="entry name" value="Response_reg"/>
    <property type="match status" value="1"/>
</dbReference>
<dbReference type="SUPFAM" id="SSF47226">
    <property type="entry name" value="Histidine-containing phosphotransfer domain, HPT domain"/>
    <property type="match status" value="1"/>
</dbReference>
<organism evidence="23 24">
    <name type="scientific">Methylophaga marina</name>
    <dbReference type="NCBI Taxonomy" id="45495"/>
    <lineage>
        <taxon>Bacteria</taxon>
        <taxon>Pseudomonadati</taxon>
        <taxon>Pseudomonadota</taxon>
        <taxon>Gammaproteobacteria</taxon>
        <taxon>Thiotrichales</taxon>
        <taxon>Piscirickettsiaceae</taxon>
        <taxon>Methylophaga</taxon>
    </lineage>
</organism>
<keyword evidence="11 16" id="KW-1133">Transmembrane helix</keyword>
<evidence type="ECO:0000256" key="11">
    <source>
        <dbReference type="ARBA" id="ARBA00022989"/>
    </source>
</evidence>
<dbReference type="InterPro" id="IPR003594">
    <property type="entry name" value="HATPase_dom"/>
</dbReference>